<gene>
    <name evidence="1" type="ORF">M6B38_332825</name>
</gene>
<reference evidence="1" key="1">
    <citation type="journal article" date="2023" name="GigaByte">
        <title>Genome assembly of the bearded iris, Iris pallida Lam.</title>
        <authorList>
            <person name="Bruccoleri R.E."/>
            <person name="Oakeley E.J."/>
            <person name="Faust A.M.E."/>
            <person name="Altorfer M."/>
            <person name="Dessus-Babus S."/>
            <person name="Burckhardt D."/>
            <person name="Oertli M."/>
            <person name="Naumann U."/>
            <person name="Petersen F."/>
            <person name="Wong J."/>
        </authorList>
    </citation>
    <scope>NUCLEOTIDE SEQUENCE</scope>
    <source>
        <strain evidence="1">GSM-AAB239-AS_SAM_17_03QT</strain>
    </source>
</reference>
<dbReference type="EMBL" id="JANAVB010013842">
    <property type="protein sequence ID" value="KAJ6834844.1"/>
    <property type="molecule type" value="Genomic_DNA"/>
</dbReference>
<name>A0AAX6H248_IRIPA</name>
<reference evidence="1" key="2">
    <citation type="submission" date="2023-04" db="EMBL/GenBank/DDBJ databases">
        <authorList>
            <person name="Bruccoleri R.E."/>
            <person name="Oakeley E.J."/>
            <person name="Faust A.-M."/>
            <person name="Dessus-Babus S."/>
            <person name="Altorfer M."/>
            <person name="Burckhardt D."/>
            <person name="Oertli M."/>
            <person name="Naumann U."/>
            <person name="Petersen F."/>
            <person name="Wong J."/>
        </authorList>
    </citation>
    <scope>NUCLEOTIDE SEQUENCE</scope>
    <source>
        <strain evidence="1">GSM-AAB239-AS_SAM_17_03QT</strain>
        <tissue evidence="1">Leaf</tissue>
    </source>
</reference>
<comment type="caution">
    <text evidence="1">The sequence shown here is derived from an EMBL/GenBank/DDBJ whole genome shotgun (WGS) entry which is preliminary data.</text>
</comment>
<evidence type="ECO:0000313" key="2">
    <source>
        <dbReference type="Proteomes" id="UP001140949"/>
    </source>
</evidence>
<keyword evidence="2" id="KW-1185">Reference proteome</keyword>
<proteinExistence type="predicted"/>
<evidence type="ECO:0000313" key="1">
    <source>
        <dbReference type="EMBL" id="KAJ6834844.1"/>
    </source>
</evidence>
<dbReference type="Proteomes" id="UP001140949">
    <property type="component" value="Unassembled WGS sequence"/>
</dbReference>
<protein>
    <submittedName>
        <fullName evidence="1">Phosphatidylinositol 4-phosphate 5-kinase 1-like</fullName>
    </submittedName>
</protein>
<dbReference type="AlphaFoldDB" id="A0AAX6H248"/>
<organism evidence="1 2">
    <name type="scientific">Iris pallida</name>
    <name type="common">Sweet iris</name>
    <dbReference type="NCBI Taxonomy" id="29817"/>
    <lineage>
        <taxon>Eukaryota</taxon>
        <taxon>Viridiplantae</taxon>
        <taxon>Streptophyta</taxon>
        <taxon>Embryophyta</taxon>
        <taxon>Tracheophyta</taxon>
        <taxon>Spermatophyta</taxon>
        <taxon>Magnoliopsida</taxon>
        <taxon>Liliopsida</taxon>
        <taxon>Asparagales</taxon>
        <taxon>Iridaceae</taxon>
        <taxon>Iridoideae</taxon>
        <taxon>Irideae</taxon>
        <taxon>Iris</taxon>
    </lineage>
</organism>
<accession>A0AAX6H248</accession>
<sequence>MFSSAQPPLELLFHSFYLERLGVGHEAWILCEVQPNFSLLAARREVNISRNTLFCSWSDKLVIISSFIRPKMSHIKLAKTGARCCVVDGPHGAKSNSVSRDCSMDHNEPQWRTYSSFSPPLPRRWDNRFQPNI</sequence>